<evidence type="ECO:0000256" key="1">
    <source>
        <dbReference type="SAM" id="MobiDB-lite"/>
    </source>
</evidence>
<dbReference type="InterPro" id="IPR013103">
    <property type="entry name" value="RVT_2"/>
</dbReference>
<dbReference type="EMBL" id="JACGWN010000010">
    <property type="protein sequence ID" value="KAL0428233.1"/>
    <property type="molecule type" value="Genomic_DNA"/>
</dbReference>
<dbReference type="PANTHER" id="PTHR11439:SF465">
    <property type="entry name" value="REVERSE TRANSCRIPTASE TY1_COPIA-TYPE DOMAIN-CONTAINING PROTEIN"/>
    <property type="match status" value="1"/>
</dbReference>
<sequence length="356" mass="39551">MSSPPTDIVLPLVPSPSNTASTQSENHTTQTSNSPSVPLRRPHRQIQKPTCLNDFVAHSANSSLLHSCNTAYLSFVASLSILQEPKSFSEVVQFEEWREAMQAEIEALERNHTWKLTPLPSGKRVIGCKWVFKTKLRIDGSVEQYKARLVAKGFNQIKGVDYTDNFSPVAKTVTVSLFLALAAAQGWLLHQLDINNAFLHGYLDEDLYMSPPDGYSVEPGLFAQDHCLFTKVTSLGMMALLVYVDDILITAPPLSDIQQIARGEDGLYVSQTKYVLVIVSDTGLKQAKSTSTPFRLGLKLSDDCGALLPNPDICRRLVGRLFYLGFTRPDSVQQLSQYLTRPCEAHWRVALHSLIS</sequence>
<organism evidence="3">
    <name type="scientific">Sesamum latifolium</name>
    <dbReference type="NCBI Taxonomy" id="2727402"/>
    <lineage>
        <taxon>Eukaryota</taxon>
        <taxon>Viridiplantae</taxon>
        <taxon>Streptophyta</taxon>
        <taxon>Embryophyta</taxon>
        <taxon>Tracheophyta</taxon>
        <taxon>Spermatophyta</taxon>
        <taxon>Magnoliopsida</taxon>
        <taxon>eudicotyledons</taxon>
        <taxon>Gunneridae</taxon>
        <taxon>Pentapetalae</taxon>
        <taxon>asterids</taxon>
        <taxon>lamiids</taxon>
        <taxon>Lamiales</taxon>
        <taxon>Pedaliaceae</taxon>
        <taxon>Sesamum</taxon>
    </lineage>
</organism>
<protein>
    <submittedName>
        <fullName evidence="3">Retrovirus-related Pol polyprotein from transposon RE2</fullName>
    </submittedName>
</protein>
<dbReference type="Pfam" id="PF07727">
    <property type="entry name" value="RVT_2"/>
    <property type="match status" value="1"/>
</dbReference>
<feature type="compositionally biased region" description="Polar residues" evidence="1">
    <location>
        <begin position="15"/>
        <end position="36"/>
    </location>
</feature>
<name>A0AAW2VGF5_9LAMI</name>
<reference evidence="3" key="1">
    <citation type="submission" date="2020-06" db="EMBL/GenBank/DDBJ databases">
        <authorList>
            <person name="Li T."/>
            <person name="Hu X."/>
            <person name="Zhang T."/>
            <person name="Song X."/>
            <person name="Zhang H."/>
            <person name="Dai N."/>
            <person name="Sheng W."/>
            <person name="Hou X."/>
            <person name="Wei L."/>
        </authorList>
    </citation>
    <scope>NUCLEOTIDE SEQUENCE</scope>
    <source>
        <strain evidence="3">KEN1</strain>
        <tissue evidence="3">Leaf</tissue>
    </source>
</reference>
<comment type="caution">
    <text evidence="3">The sequence shown here is derived from an EMBL/GenBank/DDBJ whole genome shotgun (WGS) entry which is preliminary data.</text>
</comment>
<dbReference type="AlphaFoldDB" id="A0AAW2VGF5"/>
<evidence type="ECO:0000313" key="3">
    <source>
        <dbReference type="EMBL" id="KAL0428233.1"/>
    </source>
</evidence>
<evidence type="ECO:0000259" key="2">
    <source>
        <dbReference type="Pfam" id="PF07727"/>
    </source>
</evidence>
<dbReference type="SUPFAM" id="SSF56672">
    <property type="entry name" value="DNA/RNA polymerases"/>
    <property type="match status" value="1"/>
</dbReference>
<reference evidence="3" key="2">
    <citation type="journal article" date="2024" name="Plant">
        <title>Genomic evolution and insights into agronomic trait innovations of Sesamum species.</title>
        <authorList>
            <person name="Miao H."/>
            <person name="Wang L."/>
            <person name="Qu L."/>
            <person name="Liu H."/>
            <person name="Sun Y."/>
            <person name="Le M."/>
            <person name="Wang Q."/>
            <person name="Wei S."/>
            <person name="Zheng Y."/>
            <person name="Lin W."/>
            <person name="Duan Y."/>
            <person name="Cao H."/>
            <person name="Xiong S."/>
            <person name="Wang X."/>
            <person name="Wei L."/>
            <person name="Li C."/>
            <person name="Ma Q."/>
            <person name="Ju M."/>
            <person name="Zhao R."/>
            <person name="Li G."/>
            <person name="Mu C."/>
            <person name="Tian Q."/>
            <person name="Mei H."/>
            <person name="Zhang T."/>
            <person name="Gao T."/>
            <person name="Zhang H."/>
        </authorList>
    </citation>
    <scope>NUCLEOTIDE SEQUENCE</scope>
    <source>
        <strain evidence="3">KEN1</strain>
    </source>
</reference>
<gene>
    <name evidence="3" type="ORF">Slati_2998100</name>
</gene>
<dbReference type="PANTHER" id="PTHR11439">
    <property type="entry name" value="GAG-POL-RELATED RETROTRANSPOSON"/>
    <property type="match status" value="1"/>
</dbReference>
<dbReference type="InterPro" id="IPR043502">
    <property type="entry name" value="DNA/RNA_pol_sf"/>
</dbReference>
<feature type="domain" description="Reverse transcriptase Ty1/copia-type" evidence="2">
    <location>
        <begin position="111"/>
        <end position="218"/>
    </location>
</feature>
<proteinExistence type="predicted"/>
<accession>A0AAW2VGF5</accession>
<feature type="region of interest" description="Disordered" evidence="1">
    <location>
        <begin position="1"/>
        <end position="41"/>
    </location>
</feature>